<feature type="chain" id="PRO_5011435905" description="Peptidase_C39 like family protein" evidence="1">
    <location>
        <begin position="28"/>
        <end position="380"/>
    </location>
</feature>
<sequence>MKRFILSVSFCVLAAIIAFSPSSLVFAETKATQGQVQNQLQVSEKDAIKAVKNFLKHSNEWDNQQLKVLANLYDIEGNLTAYYIVAEKDGKEAGYFISSSTRDKSPVIQGGLGKSPLTQKVKKEISAGNKVYFLGVSALVGYKNENELRKGLELKRQELVTKLKKKKKFKDAEKMAKAQLKKPETSPENNRKWDFLLSDASFQTQSVIVNYIDMNKFVFLNQNLVSFNPETACGPTAGAMMAEYYENLGLGVRGINYYGKATNLVTHLEEEMNTGVTGTWLDDFRDGLDQHFQHNGQSWSTYSLDAEGNYAKVRQWIDGNAPLAIMHQIPFVEWHWQVIVGYRLIDGYPWLSVADPATGSGAWVDYYEVDGYSSLVYTIK</sequence>
<gene>
    <name evidence="2" type="ORF">SAMN05421852_12212</name>
</gene>
<dbReference type="OrthoDB" id="2435874at2"/>
<dbReference type="RefSeq" id="WP_093231396.1">
    <property type="nucleotide sequence ID" value="NZ_FORR01000022.1"/>
</dbReference>
<dbReference type="EMBL" id="FORR01000022">
    <property type="protein sequence ID" value="SFJ78288.1"/>
    <property type="molecule type" value="Genomic_DNA"/>
</dbReference>
<evidence type="ECO:0008006" key="4">
    <source>
        <dbReference type="Google" id="ProtNLM"/>
    </source>
</evidence>
<feature type="signal peptide" evidence="1">
    <location>
        <begin position="1"/>
        <end position="27"/>
    </location>
</feature>
<accession>A0A1I3U407</accession>
<name>A0A1I3U407_9BACL</name>
<dbReference type="Proteomes" id="UP000199545">
    <property type="component" value="Unassembled WGS sequence"/>
</dbReference>
<keyword evidence="1" id="KW-0732">Signal</keyword>
<evidence type="ECO:0000256" key="1">
    <source>
        <dbReference type="SAM" id="SignalP"/>
    </source>
</evidence>
<dbReference type="AlphaFoldDB" id="A0A1I3U407"/>
<organism evidence="2 3">
    <name type="scientific">Thermoflavimicrobium dichotomicum</name>
    <dbReference type="NCBI Taxonomy" id="46223"/>
    <lineage>
        <taxon>Bacteria</taxon>
        <taxon>Bacillati</taxon>
        <taxon>Bacillota</taxon>
        <taxon>Bacilli</taxon>
        <taxon>Bacillales</taxon>
        <taxon>Thermoactinomycetaceae</taxon>
        <taxon>Thermoflavimicrobium</taxon>
    </lineage>
</organism>
<protein>
    <recommendedName>
        <fullName evidence="4">Peptidase_C39 like family protein</fullName>
    </recommendedName>
</protein>
<proteinExistence type="predicted"/>
<evidence type="ECO:0000313" key="3">
    <source>
        <dbReference type="Proteomes" id="UP000199545"/>
    </source>
</evidence>
<evidence type="ECO:0000313" key="2">
    <source>
        <dbReference type="EMBL" id="SFJ78288.1"/>
    </source>
</evidence>
<keyword evidence="3" id="KW-1185">Reference proteome</keyword>
<reference evidence="2 3" key="1">
    <citation type="submission" date="2016-10" db="EMBL/GenBank/DDBJ databases">
        <authorList>
            <person name="de Groot N.N."/>
        </authorList>
    </citation>
    <scope>NUCLEOTIDE SEQUENCE [LARGE SCALE GENOMIC DNA]</scope>
    <source>
        <strain evidence="2 3">DSM 44778</strain>
    </source>
</reference>